<name>A0A7E4W986_PANRE</name>
<dbReference type="PANTHER" id="PTHR13510">
    <property type="entry name" value="FYVE-FINGER-CONTAINING RAB5 EFFECTOR PROTEIN RABENOSYN-5-RELATED"/>
    <property type="match status" value="1"/>
</dbReference>
<dbReference type="InterPro" id="IPR036531">
    <property type="entry name" value="Rbsn_Rab-bd_sf"/>
</dbReference>
<dbReference type="InterPro" id="IPR000306">
    <property type="entry name" value="Znf_FYVE"/>
</dbReference>
<dbReference type="GO" id="GO:0008270">
    <property type="term" value="F:zinc ion binding"/>
    <property type="evidence" value="ECO:0007669"/>
    <property type="project" value="UniProtKB-KW"/>
</dbReference>
<evidence type="ECO:0000256" key="3">
    <source>
        <dbReference type="ARBA" id="ARBA00022833"/>
    </source>
</evidence>
<dbReference type="InterPro" id="IPR052727">
    <property type="entry name" value="Rab4/Rab5_effector"/>
</dbReference>
<dbReference type="Pfam" id="PF01363">
    <property type="entry name" value="FYVE"/>
    <property type="match status" value="1"/>
</dbReference>
<feature type="coiled-coil region" evidence="5">
    <location>
        <begin position="323"/>
        <end position="350"/>
    </location>
</feature>
<evidence type="ECO:0000313" key="8">
    <source>
        <dbReference type="Proteomes" id="UP000492821"/>
    </source>
</evidence>
<evidence type="ECO:0000256" key="5">
    <source>
        <dbReference type="SAM" id="Coils"/>
    </source>
</evidence>
<evidence type="ECO:0000256" key="6">
    <source>
        <dbReference type="SAM" id="MobiDB-lite"/>
    </source>
</evidence>
<keyword evidence="5" id="KW-0175">Coiled coil</keyword>
<keyword evidence="3" id="KW-0862">Zinc</keyword>
<keyword evidence="8" id="KW-1185">Reference proteome</keyword>
<dbReference type="PANTHER" id="PTHR13510:SF44">
    <property type="entry name" value="RABENOSYN-5"/>
    <property type="match status" value="1"/>
</dbReference>
<evidence type="ECO:0000259" key="7">
    <source>
        <dbReference type="PROSITE" id="PS50178"/>
    </source>
</evidence>
<dbReference type="WBParaSite" id="Pan_g8882.t2">
    <property type="protein sequence ID" value="Pan_g8882.t2"/>
    <property type="gene ID" value="Pan_g8882"/>
</dbReference>
<dbReference type="Gene3D" id="4.10.860.20">
    <property type="entry name" value="Rabenosyn, Rab binding domain"/>
    <property type="match status" value="1"/>
</dbReference>
<dbReference type="SUPFAM" id="SSF57903">
    <property type="entry name" value="FYVE/PHD zinc finger"/>
    <property type="match status" value="1"/>
</dbReference>
<dbReference type="PROSITE" id="PS00028">
    <property type="entry name" value="ZINC_FINGER_C2H2_1"/>
    <property type="match status" value="1"/>
</dbReference>
<dbReference type="SMART" id="SM00064">
    <property type="entry name" value="FYVE"/>
    <property type="match status" value="1"/>
</dbReference>
<keyword evidence="1" id="KW-0479">Metal-binding</keyword>
<dbReference type="SUPFAM" id="SSF140125">
    <property type="entry name" value="Rabenosyn-5 Rab-binding domain-like"/>
    <property type="match status" value="1"/>
</dbReference>
<sequence length="537" mass="60998">MESNGGEIRQGFLCPFCFRDLCTGEALVKHVEEVHPDNPAYNDTIDALKGAFGRAKQKILKIDFSISNQSSSTNLENKNAGNYESYYDDVHEDGITRSWKSEFVAIRDRRVSSVDVDTNNLILRLDKLINDCPDEASRRAFEQETVPWTADTTHCQACNAKFGLARRKHHCRLCGSVVCKDCSKFLSFDFARQITNPAFAAPPSYDTDNGEESNLKSLFVDNPVRKTRGKLLSTFGLDAKFNLPQFQKPHKEEDPTIRVCTKCTNLLVRRQEAMAQMSMPSIFVDMYEKLGQLIIQVGNLAPSYRRMGISLKNGESMYTLDAAIQLKKKLTSLQSEIQTLSDRIEKWGLENDDPLATKPTPRERVLRANIRFSAVAAIQESILDMPELPTKDEYMKLQEKHKEQVRRQLEDEYAAGFKSPFQTCPSNPVLKQDRSGSPSYGNEKRRILKTSASFSGTQNDGGWTPEPSDEAFRYNPFTDTDPGEEINPVQQQYIIIKNYLKQAAQSGRLQEIEMLEKNMKDIEIELKRLNLSTPRVD</sequence>
<dbReference type="InterPro" id="IPR013083">
    <property type="entry name" value="Znf_RING/FYVE/PHD"/>
</dbReference>
<feature type="domain" description="FYVE-type" evidence="7">
    <location>
        <begin position="149"/>
        <end position="183"/>
    </location>
</feature>
<feature type="region of interest" description="Disordered" evidence="6">
    <location>
        <begin position="416"/>
        <end position="442"/>
    </location>
</feature>
<evidence type="ECO:0000256" key="1">
    <source>
        <dbReference type="ARBA" id="ARBA00022723"/>
    </source>
</evidence>
<evidence type="ECO:0000256" key="4">
    <source>
        <dbReference type="PROSITE-ProRule" id="PRU00091"/>
    </source>
</evidence>
<reference evidence="9" key="2">
    <citation type="submission" date="2020-10" db="UniProtKB">
        <authorList>
            <consortium name="WormBaseParasite"/>
        </authorList>
    </citation>
    <scope>IDENTIFICATION</scope>
</reference>
<organism evidence="8 9">
    <name type="scientific">Panagrellus redivivus</name>
    <name type="common">Microworm</name>
    <dbReference type="NCBI Taxonomy" id="6233"/>
    <lineage>
        <taxon>Eukaryota</taxon>
        <taxon>Metazoa</taxon>
        <taxon>Ecdysozoa</taxon>
        <taxon>Nematoda</taxon>
        <taxon>Chromadorea</taxon>
        <taxon>Rhabditida</taxon>
        <taxon>Tylenchina</taxon>
        <taxon>Panagrolaimomorpha</taxon>
        <taxon>Panagrolaimoidea</taxon>
        <taxon>Panagrolaimidae</taxon>
        <taxon>Panagrellus</taxon>
    </lineage>
</organism>
<dbReference type="Pfam" id="PF11464">
    <property type="entry name" value="Rbsn"/>
    <property type="match status" value="1"/>
</dbReference>
<evidence type="ECO:0000256" key="2">
    <source>
        <dbReference type="ARBA" id="ARBA00022771"/>
    </source>
</evidence>
<feature type="compositionally biased region" description="Polar residues" evidence="6">
    <location>
        <begin position="450"/>
        <end position="461"/>
    </location>
</feature>
<feature type="region of interest" description="Disordered" evidence="6">
    <location>
        <begin position="449"/>
        <end position="468"/>
    </location>
</feature>
<reference evidence="8" key="1">
    <citation type="journal article" date="2013" name="Genetics">
        <title>The draft genome and transcriptome of Panagrellus redivivus are shaped by the harsh demands of a free-living lifestyle.</title>
        <authorList>
            <person name="Srinivasan J."/>
            <person name="Dillman A.R."/>
            <person name="Macchietto M.G."/>
            <person name="Heikkinen L."/>
            <person name="Lakso M."/>
            <person name="Fracchia K.M."/>
            <person name="Antoshechkin I."/>
            <person name="Mortazavi A."/>
            <person name="Wong G."/>
            <person name="Sternberg P.W."/>
        </authorList>
    </citation>
    <scope>NUCLEOTIDE SEQUENCE [LARGE SCALE GENOMIC DNA]</scope>
    <source>
        <strain evidence="8">MT8872</strain>
    </source>
</reference>
<dbReference type="InterPro" id="IPR021565">
    <property type="entry name" value="Rbsn_Rab-bd"/>
</dbReference>
<dbReference type="Gene3D" id="3.30.40.10">
    <property type="entry name" value="Zinc/RING finger domain, C3HC4 (zinc finger)"/>
    <property type="match status" value="1"/>
</dbReference>
<accession>A0A7E4W986</accession>
<proteinExistence type="predicted"/>
<evidence type="ECO:0000313" key="9">
    <source>
        <dbReference type="WBParaSite" id="Pan_g8882.t2"/>
    </source>
</evidence>
<dbReference type="InterPro" id="IPR017455">
    <property type="entry name" value="Znf_FYVE-rel"/>
</dbReference>
<protein>
    <submittedName>
        <fullName evidence="9">FYVE-type domain-containing protein</fullName>
    </submittedName>
</protein>
<dbReference type="Proteomes" id="UP000492821">
    <property type="component" value="Unassembled WGS sequence"/>
</dbReference>
<keyword evidence="2 4" id="KW-0863">Zinc-finger</keyword>
<dbReference type="InterPro" id="IPR011011">
    <property type="entry name" value="Znf_FYVE_PHD"/>
</dbReference>
<dbReference type="PROSITE" id="PS50178">
    <property type="entry name" value="ZF_FYVE"/>
    <property type="match status" value="1"/>
</dbReference>
<dbReference type="AlphaFoldDB" id="A0A7E4W986"/>
<dbReference type="InterPro" id="IPR013087">
    <property type="entry name" value="Znf_C2H2_type"/>
</dbReference>